<protein>
    <submittedName>
        <fullName evidence="2">Unannotated protein</fullName>
    </submittedName>
</protein>
<proteinExistence type="predicted"/>
<gene>
    <name evidence="2" type="ORF">UFOPK3444_01058</name>
</gene>
<name>A0A6J7E1D7_9ZZZZ</name>
<accession>A0A6J7E1D7</accession>
<evidence type="ECO:0000259" key="1">
    <source>
        <dbReference type="Pfam" id="PF13649"/>
    </source>
</evidence>
<dbReference type="InterPro" id="IPR029063">
    <property type="entry name" value="SAM-dependent_MTases_sf"/>
</dbReference>
<evidence type="ECO:0000313" key="2">
    <source>
        <dbReference type="EMBL" id="CAB4876686.1"/>
    </source>
</evidence>
<feature type="domain" description="Methyltransferase" evidence="1">
    <location>
        <begin position="34"/>
        <end position="121"/>
    </location>
</feature>
<dbReference type="SUPFAM" id="SSF53335">
    <property type="entry name" value="S-adenosyl-L-methionine-dependent methyltransferases"/>
    <property type="match status" value="1"/>
</dbReference>
<organism evidence="2">
    <name type="scientific">freshwater metagenome</name>
    <dbReference type="NCBI Taxonomy" id="449393"/>
    <lineage>
        <taxon>unclassified sequences</taxon>
        <taxon>metagenomes</taxon>
        <taxon>ecological metagenomes</taxon>
    </lineage>
</organism>
<dbReference type="EMBL" id="CAFBLU010000016">
    <property type="protein sequence ID" value="CAB4876686.1"/>
    <property type="molecule type" value="Genomic_DNA"/>
</dbReference>
<dbReference type="Gene3D" id="3.40.50.150">
    <property type="entry name" value="Vaccinia Virus protein VP39"/>
    <property type="match status" value="1"/>
</dbReference>
<dbReference type="InterPro" id="IPR041698">
    <property type="entry name" value="Methyltransf_25"/>
</dbReference>
<dbReference type="AlphaFoldDB" id="A0A6J7E1D7"/>
<reference evidence="2" key="1">
    <citation type="submission" date="2020-05" db="EMBL/GenBank/DDBJ databases">
        <authorList>
            <person name="Chiriac C."/>
            <person name="Salcher M."/>
            <person name="Ghai R."/>
            <person name="Kavagutti S V."/>
        </authorList>
    </citation>
    <scope>NUCLEOTIDE SEQUENCE</scope>
</reference>
<dbReference type="Pfam" id="PF13649">
    <property type="entry name" value="Methyltransf_25"/>
    <property type="match status" value="1"/>
</dbReference>
<sequence>MTGAAAMWHSVEHSGFEGDLPIWTALAEGSTGCVAELGSGTGRVALRLASLGHSTVAVDKDVRLLAALRANQAPGTSVRTLCSDVVELETDSLAGCDLVIAPLLLVNTLAADGRLKGFFASLRGACRSGTRFAAAYVTELGRGSESLPARGGFSPAGSGQSHVRSEVDQISFNGDVHTVRWNREASPGSMESAYERLKELSRSDLEDAAAPHFLGRPNLRIPASGGVIEMKVAVFHAV</sequence>
<dbReference type="CDD" id="cd02440">
    <property type="entry name" value="AdoMet_MTases"/>
    <property type="match status" value="1"/>
</dbReference>